<dbReference type="InterPro" id="IPR006913">
    <property type="entry name" value="CENP-V/GFA"/>
</dbReference>
<sequence>MDKKPSHTGGCQCGAVRYAVSGLRGAGICHCRMCQKAFAAPYAALVTAETLTWTRGAPAHFRSSNLVRRGFCATCGTPLTYEQDGGATDVAILTLDDPSAAEPVIQLAREQAVPWCERVLQRPGRDPDQQAKANAFLNRVLSYQHPDHDTLHWPTPKDKAE</sequence>
<comment type="similarity">
    <text evidence="1">Belongs to the Gfa family.</text>
</comment>
<keyword evidence="2" id="KW-0479">Metal-binding</keyword>
<dbReference type="InterPro" id="IPR011057">
    <property type="entry name" value="Mss4-like_sf"/>
</dbReference>
<feature type="domain" description="CENP-V/GFA" evidence="5">
    <location>
        <begin position="7"/>
        <end position="116"/>
    </location>
</feature>
<dbReference type="PANTHER" id="PTHR33337">
    <property type="entry name" value="GFA DOMAIN-CONTAINING PROTEIN"/>
    <property type="match status" value="1"/>
</dbReference>
<protein>
    <submittedName>
        <fullName evidence="6">GFA family protein</fullName>
    </submittedName>
</protein>
<evidence type="ECO:0000256" key="1">
    <source>
        <dbReference type="ARBA" id="ARBA00005495"/>
    </source>
</evidence>
<comment type="caution">
    <text evidence="6">The sequence shown here is derived from an EMBL/GenBank/DDBJ whole genome shotgun (WGS) entry which is preliminary data.</text>
</comment>
<evidence type="ECO:0000256" key="4">
    <source>
        <dbReference type="ARBA" id="ARBA00023239"/>
    </source>
</evidence>
<evidence type="ECO:0000256" key="2">
    <source>
        <dbReference type="ARBA" id="ARBA00022723"/>
    </source>
</evidence>
<dbReference type="EMBL" id="JBHUFA010000001">
    <property type="protein sequence ID" value="MFD1694564.1"/>
    <property type="molecule type" value="Genomic_DNA"/>
</dbReference>
<accession>A0ABW4JTF7</accession>
<evidence type="ECO:0000313" key="6">
    <source>
        <dbReference type="EMBL" id="MFD1694564.1"/>
    </source>
</evidence>
<keyword evidence="7" id="KW-1185">Reference proteome</keyword>
<evidence type="ECO:0000256" key="3">
    <source>
        <dbReference type="ARBA" id="ARBA00022833"/>
    </source>
</evidence>
<dbReference type="SUPFAM" id="SSF51316">
    <property type="entry name" value="Mss4-like"/>
    <property type="match status" value="1"/>
</dbReference>
<dbReference type="Pfam" id="PF04828">
    <property type="entry name" value="GFA"/>
    <property type="match status" value="1"/>
</dbReference>
<name>A0ABW4JTF7_9HYPH</name>
<evidence type="ECO:0000313" key="7">
    <source>
        <dbReference type="Proteomes" id="UP001597327"/>
    </source>
</evidence>
<proteinExistence type="inferred from homology"/>
<dbReference type="PROSITE" id="PS51891">
    <property type="entry name" value="CENP_V_GFA"/>
    <property type="match status" value="1"/>
</dbReference>
<dbReference type="Proteomes" id="UP001597327">
    <property type="component" value="Unassembled WGS sequence"/>
</dbReference>
<gene>
    <name evidence="6" type="ORF">ACFSC7_03485</name>
</gene>
<reference evidence="7" key="1">
    <citation type="journal article" date="2019" name="Int. J. Syst. Evol. Microbiol.">
        <title>The Global Catalogue of Microorganisms (GCM) 10K type strain sequencing project: providing services to taxonomists for standard genome sequencing and annotation.</title>
        <authorList>
            <consortium name="The Broad Institute Genomics Platform"/>
            <consortium name="The Broad Institute Genome Sequencing Center for Infectious Disease"/>
            <person name="Wu L."/>
            <person name="Ma J."/>
        </authorList>
    </citation>
    <scope>NUCLEOTIDE SEQUENCE [LARGE SCALE GENOMIC DNA]</scope>
    <source>
        <strain evidence="7">JCM 3369</strain>
    </source>
</reference>
<organism evidence="6 7">
    <name type="scientific">Roseibium aestuarii</name>
    <dbReference type="NCBI Taxonomy" id="2600299"/>
    <lineage>
        <taxon>Bacteria</taxon>
        <taxon>Pseudomonadati</taxon>
        <taxon>Pseudomonadota</taxon>
        <taxon>Alphaproteobacteria</taxon>
        <taxon>Hyphomicrobiales</taxon>
        <taxon>Stappiaceae</taxon>
        <taxon>Roseibium</taxon>
    </lineage>
</organism>
<dbReference type="PANTHER" id="PTHR33337:SF40">
    <property type="entry name" value="CENP-V_GFA DOMAIN-CONTAINING PROTEIN-RELATED"/>
    <property type="match status" value="1"/>
</dbReference>
<evidence type="ECO:0000259" key="5">
    <source>
        <dbReference type="PROSITE" id="PS51891"/>
    </source>
</evidence>
<keyword evidence="4" id="KW-0456">Lyase</keyword>
<dbReference type="Gene3D" id="3.90.1590.10">
    <property type="entry name" value="glutathione-dependent formaldehyde- activating enzyme (gfa)"/>
    <property type="match status" value="1"/>
</dbReference>
<dbReference type="RefSeq" id="WP_149891599.1">
    <property type="nucleotide sequence ID" value="NZ_JBHUFA010000001.1"/>
</dbReference>
<keyword evidence="3" id="KW-0862">Zinc</keyword>